<sequence length="146" mass="16036">MALMFERFGDPATAWVVGSAPSGWQMSETVRFSSPQDDSVMTLERTVTNDAIDSLFFAQTQLGFIEGMNPDWRMFAGLTTVHVGGAEADGYVGAFRATDPYVHVVVKLWASFGQVKLVGSVFTSEQAWRESGQEMVSAFRGLVVLR</sequence>
<name>A0ABU9W0H5_9MICO</name>
<reference evidence="1 2" key="1">
    <citation type="submission" date="2024-03" db="EMBL/GenBank/DDBJ databases">
        <title>YIM 134122 draft genome.</title>
        <authorList>
            <person name="Zuo S."/>
            <person name="Xiong L."/>
        </authorList>
    </citation>
    <scope>NUCLEOTIDE SEQUENCE [LARGE SCALE GENOMIC DNA]</scope>
    <source>
        <strain evidence="1 2">YIM 134122</strain>
    </source>
</reference>
<dbReference type="Proteomes" id="UP001425155">
    <property type="component" value="Unassembled WGS sequence"/>
</dbReference>
<proteinExistence type="predicted"/>
<dbReference type="RefSeq" id="WP_342111627.1">
    <property type="nucleotide sequence ID" value="NZ_JBCAUN010000001.1"/>
</dbReference>
<evidence type="ECO:0000313" key="1">
    <source>
        <dbReference type="EMBL" id="MEN1945479.1"/>
    </source>
</evidence>
<organism evidence="1 2">
    <name type="scientific">Leifsonia stereocauli</name>
    <dbReference type="NCBI Taxonomy" id="3134136"/>
    <lineage>
        <taxon>Bacteria</taxon>
        <taxon>Bacillati</taxon>
        <taxon>Actinomycetota</taxon>
        <taxon>Actinomycetes</taxon>
        <taxon>Micrococcales</taxon>
        <taxon>Microbacteriaceae</taxon>
        <taxon>Leifsonia</taxon>
    </lineage>
</organism>
<protein>
    <submittedName>
        <fullName evidence="1">Uncharacterized protein</fullName>
    </submittedName>
</protein>
<comment type="caution">
    <text evidence="1">The sequence shown here is derived from an EMBL/GenBank/DDBJ whole genome shotgun (WGS) entry which is preliminary data.</text>
</comment>
<keyword evidence="2" id="KW-1185">Reference proteome</keyword>
<evidence type="ECO:0000313" key="2">
    <source>
        <dbReference type="Proteomes" id="UP001425155"/>
    </source>
</evidence>
<accession>A0ABU9W0H5</accession>
<gene>
    <name evidence="1" type="ORF">WJX64_02875</name>
</gene>
<dbReference type="EMBL" id="JBCLVG010000001">
    <property type="protein sequence ID" value="MEN1945479.1"/>
    <property type="molecule type" value="Genomic_DNA"/>
</dbReference>